<dbReference type="PANTHER" id="PTHR13315:SF4">
    <property type="entry name" value="METALLOPHOSPHOESTERASE, ISOFORM E"/>
    <property type="match status" value="1"/>
</dbReference>
<evidence type="ECO:0000256" key="3">
    <source>
        <dbReference type="ARBA" id="ARBA00022989"/>
    </source>
</evidence>
<name>A0A5C3QMX6_9AGAR</name>
<proteinExistence type="predicted"/>
<evidence type="ECO:0000256" key="4">
    <source>
        <dbReference type="ARBA" id="ARBA00023136"/>
    </source>
</evidence>
<keyword evidence="2 5" id="KW-0812">Transmembrane</keyword>
<organism evidence="7 8">
    <name type="scientific">Pterulicium gracile</name>
    <dbReference type="NCBI Taxonomy" id="1884261"/>
    <lineage>
        <taxon>Eukaryota</taxon>
        <taxon>Fungi</taxon>
        <taxon>Dikarya</taxon>
        <taxon>Basidiomycota</taxon>
        <taxon>Agaricomycotina</taxon>
        <taxon>Agaricomycetes</taxon>
        <taxon>Agaricomycetidae</taxon>
        <taxon>Agaricales</taxon>
        <taxon>Pleurotineae</taxon>
        <taxon>Pterulaceae</taxon>
        <taxon>Pterulicium</taxon>
    </lineage>
</organism>
<dbReference type="PANTHER" id="PTHR13315">
    <property type="entry name" value="METALLO PHOSPHOESTERASE RELATED"/>
    <property type="match status" value="1"/>
</dbReference>
<keyword evidence="8" id="KW-1185">Reference proteome</keyword>
<gene>
    <name evidence="7" type="ORF">BDV98DRAFT_567225</name>
</gene>
<evidence type="ECO:0000259" key="6">
    <source>
        <dbReference type="Pfam" id="PF00149"/>
    </source>
</evidence>
<dbReference type="InterPro" id="IPR029052">
    <property type="entry name" value="Metallo-depent_PP-like"/>
</dbReference>
<dbReference type="STRING" id="1884261.A0A5C3QMX6"/>
<dbReference type="OrthoDB" id="5977743at2759"/>
<evidence type="ECO:0000313" key="8">
    <source>
        <dbReference type="Proteomes" id="UP000305067"/>
    </source>
</evidence>
<dbReference type="InterPro" id="IPR004843">
    <property type="entry name" value="Calcineurin-like_PHP"/>
</dbReference>
<dbReference type="Gene3D" id="3.60.21.10">
    <property type="match status" value="1"/>
</dbReference>
<evidence type="ECO:0000256" key="2">
    <source>
        <dbReference type="ARBA" id="ARBA00022692"/>
    </source>
</evidence>
<protein>
    <recommendedName>
        <fullName evidence="6">Calcineurin-like phosphoesterase domain-containing protein</fullName>
    </recommendedName>
</protein>
<dbReference type="GO" id="GO:0006506">
    <property type="term" value="P:GPI anchor biosynthetic process"/>
    <property type="evidence" value="ECO:0007669"/>
    <property type="project" value="InterPro"/>
</dbReference>
<dbReference type="Proteomes" id="UP000305067">
    <property type="component" value="Unassembled WGS sequence"/>
</dbReference>
<dbReference type="SUPFAM" id="SSF56300">
    <property type="entry name" value="Metallo-dependent phosphatases"/>
    <property type="match status" value="1"/>
</dbReference>
<dbReference type="InterPro" id="IPR033308">
    <property type="entry name" value="PGAP5/Cdc1/Ted1"/>
</dbReference>
<sequence>MPAFLLARQRSLAGYSRTFIVNLARCVWITLILLREVGSFYWSVSDCSWPDALLSASGDEPLHVLVVADTQARLEPFGAGPFGLSMYDSFLRRAWHVAERMKPDMVIFLGDMLSPGVTVARERYHEYFAKHKNLFATNSVAFYVPGNNDVGLGQPAGVLKQLRHSYMERFGEFNQALSVKNHTLVLLDSAGVVEEDYARAAKGVEYPRWQPLAGGAVEFTRSLPKAELKIVFSHIPMFRPDSANCGPLRESGSIRRGAGPGYQNTLGKKTTAYLLRDVKPLAVFSADNRDYCDYTHYVAHDSAVPTVREVTVKSFSQARHIQHPGFQLLSMTTPMELVPVNEQRTFVDRPCHLPNIDFSYNTVYWPFSILTFIALLYVNQRRSRRAGAGFPPSSLPSTPMRRSPLHSPLLQPRPESAIWSPYTPITASPKGSFPTSLRTPNVHSTSTPTLQAFARSRPTSPKGTPLLTPVRFPLAEDEDDHGSYPAAQYTTSYFPESASFHDDGEHELEGTHPAHFLSQHSPPITMSTYRNQPGWSWTFVFGGRVRRLCVPRPYLSSASVRGLMRDLVAVGGLSKAPVGSSPWQATVVDMLAVLWPAVCIWFFIIFWAF</sequence>
<dbReference type="GO" id="GO:0016787">
    <property type="term" value="F:hydrolase activity"/>
    <property type="evidence" value="ECO:0007669"/>
    <property type="project" value="InterPro"/>
</dbReference>
<keyword evidence="3 5" id="KW-1133">Transmembrane helix</keyword>
<evidence type="ECO:0000256" key="5">
    <source>
        <dbReference type="SAM" id="Phobius"/>
    </source>
</evidence>
<feature type="transmembrane region" description="Helical" evidence="5">
    <location>
        <begin position="358"/>
        <end position="378"/>
    </location>
</feature>
<dbReference type="GO" id="GO:0016020">
    <property type="term" value="C:membrane"/>
    <property type="evidence" value="ECO:0007669"/>
    <property type="project" value="UniProtKB-SubCell"/>
</dbReference>
<comment type="subcellular location">
    <subcellularLocation>
        <location evidence="1">Membrane</location>
        <topology evidence="1">Multi-pass membrane protein</topology>
    </subcellularLocation>
</comment>
<dbReference type="AlphaFoldDB" id="A0A5C3QMX6"/>
<dbReference type="EMBL" id="ML178824">
    <property type="protein sequence ID" value="TFL01599.1"/>
    <property type="molecule type" value="Genomic_DNA"/>
</dbReference>
<dbReference type="GO" id="GO:0005783">
    <property type="term" value="C:endoplasmic reticulum"/>
    <property type="evidence" value="ECO:0007669"/>
    <property type="project" value="TreeGrafter"/>
</dbReference>
<accession>A0A5C3QMX6</accession>
<dbReference type="Pfam" id="PF00149">
    <property type="entry name" value="Metallophos"/>
    <property type="match status" value="1"/>
</dbReference>
<evidence type="ECO:0000256" key="1">
    <source>
        <dbReference type="ARBA" id="ARBA00004141"/>
    </source>
</evidence>
<evidence type="ECO:0000313" key="7">
    <source>
        <dbReference type="EMBL" id="TFL01599.1"/>
    </source>
</evidence>
<keyword evidence="4 5" id="KW-0472">Membrane</keyword>
<feature type="domain" description="Calcineurin-like phosphoesterase" evidence="6">
    <location>
        <begin position="63"/>
        <end position="285"/>
    </location>
</feature>
<feature type="transmembrane region" description="Helical" evidence="5">
    <location>
        <begin position="587"/>
        <end position="608"/>
    </location>
</feature>
<reference evidence="7 8" key="1">
    <citation type="journal article" date="2019" name="Nat. Ecol. Evol.">
        <title>Megaphylogeny resolves global patterns of mushroom evolution.</title>
        <authorList>
            <person name="Varga T."/>
            <person name="Krizsan K."/>
            <person name="Foldi C."/>
            <person name="Dima B."/>
            <person name="Sanchez-Garcia M."/>
            <person name="Sanchez-Ramirez S."/>
            <person name="Szollosi G.J."/>
            <person name="Szarkandi J.G."/>
            <person name="Papp V."/>
            <person name="Albert L."/>
            <person name="Andreopoulos W."/>
            <person name="Angelini C."/>
            <person name="Antonin V."/>
            <person name="Barry K.W."/>
            <person name="Bougher N.L."/>
            <person name="Buchanan P."/>
            <person name="Buyck B."/>
            <person name="Bense V."/>
            <person name="Catcheside P."/>
            <person name="Chovatia M."/>
            <person name="Cooper J."/>
            <person name="Damon W."/>
            <person name="Desjardin D."/>
            <person name="Finy P."/>
            <person name="Geml J."/>
            <person name="Haridas S."/>
            <person name="Hughes K."/>
            <person name="Justo A."/>
            <person name="Karasinski D."/>
            <person name="Kautmanova I."/>
            <person name="Kiss B."/>
            <person name="Kocsube S."/>
            <person name="Kotiranta H."/>
            <person name="LaButti K.M."/>
            <person name="Lechner B.E."/>
            <person name="Liimatainen K."/>
            <person name="Lipzen A."/>
            <person name="Lukacs Z."/>
            <person name="Mihaltcheva S."/>
            <person name="Morgado L.N."/>
            <person name="Niskanen T."/>
            <person name="Noordeloos M.E."/>
            <person name="Ohm R.A."/>
            <person name="Ortiz-Santana B."/>
            <person name="Ovrebo C."/>
            <person name="Racz N."/>
            <person name="Riley R."/>
            <person name="Savchenko A."/>
            <person name="Shiryaev A."/>
            <person name="Soop K."/>
            <person name="Spirin V."/>
            <person name="Szebenyi C."/>
            <person name="Tomsovsky M."/>
            <person name="Tulloss R.E."/>
            <person name="Uehling J."/>
            <person name="Grigoriev I.V."/>
            <person name="Vagvolgyi C."/>
            <person name="Papp T."/>
            <person name="Martin F.M."/>
            <person name="Miettinen O."/>
            <person name="Hibbett D.S."/>
            <person name="Nagy L.G."/>
        </authorList>
    </citation>
    <scope>NUCLEOTIDE SEQUENCE [LARGE SCALE GENOMIC DNA]</scope>
    <source>
        <strain evidence="7 8">CBS 309.79</strain>
    </source>
</reference>